<dbReference type="CDD" id="cd05326">
    <property type="entry name" value="secoisolariciresinol-DH_like_SDR_c"/>
    <property type="match status" value="1"/>
</dbReference>
<dbReference type="AlphaFoldDB" id="A0A0D3FSN4"/>
<sequence length="278" mass="28501">MNGAMAGSSHVSADARKLVGKVAVITGGASGIGACTARLFVKHGARVVVADIQDELGASLVAELGPDASSYVHCDVTNEGDVAAAVDHAVATFGKLDVMFNNAGVTGPPCFRITESTKEDFERVLAVNLIGPFLGTKHAARVMAPARRGSIISTASLSSSVSGTASHAYTTSKRALVGFTENAAGELGRHGIRVNCVSPAAVATPLARAAMGMDMDDETIETIMEKSANLKGVGLKVDDIAAAALFLASDDGRYVSGQNLRVDGGVSVVNSSFGFFRD</sequence>
<dbReference type="FunFam" id="3.40.50.720:FF:000084">
    <property type="entry name" value="Short-chain dehydrogenase reductase"/>
    <property type="match status" value="1"/>
</dbReference>
<reference evidence="3" key="2">
    <citation type="submission" date="2015-03" db="UniProtKB">
        <authorList>
            <consortium name="EnsemblPlants"/>
        </authorList>
    </citation>
    <scope>IDENTIFICATION</scope>
</reference>
<dbReference type="SUPFAM" id="SSF51735">
    <property type="entry name" value="NAD(P)-binding Rossmann-fold domains"/>
    <property type="match status" value="1"/>
</dbReference>
<proteinExistence type="inferred from homology"/>
<comment type="similarity">
    <text evidence="1">Belongs to the short-chain dehydrogenases/reductases (SDR) family.</text>
</comment>
<keyword evidence="4" id="KW-1185">Reference proteome</keyword>
<evidence type="ECO:0000256" key="1">
    <source>
        <dbReference type="ARBA" id="ARBA00006484"/>
    </source>
</evidence>
<dbReference type="eggNOG" id="KOG0725">
    <property type="taxonomic scope" value="Eukaryota"/>
</dbReference>
<dbReference type="PRINTS" id="PR00081">
    <property type="entry name" value="GDHRDH"/>
</dbReference>
<dbReference type="InterPro" id="IPR036291">
    <property type="entry name" value="NAD(P)-bd_dom_sf"/>
</dbReference>
<dbReference type="PaxDb" id="65489-OBART04G02910.1"/>
<organism evidence="3">
    <name type="scientific">Oryza barthii</name>
    <dbReference type="NCBI Taxonomy" id="65489"/>
    <lineage>
        <taxon>Eukaryota</taxon>
        <taxon>Viridiplantae</taxon>
        <taxon>Streptophyta</taxon>
        <taxon>Embryophyta</taxon>
        <taxon>Tracheophyta</taxon>
        <taxon>Spermatophyta</taxon>
        <taxon>Magnoliopsida</taxon>
        <taxon>Liliopsida</taxon>
        <taxon>Poales</taxon>
        <taxon>Poaceae</taxon>
        <taxon>BOP clade</taxon>
        <taxon>Oryzoideae</taxon>
        <taxon>Oryzeae</taxon>
        <taxon>Oryzinae</taxon>
        <taxon>Oryza</taxon>
    </lineage>
</organism>
<dbReference type="STRING" id="65489.A0A0D3FSN4"/>
<name>A0A0D3FSN4_9ORYZ</name>
<dbReference type="GO" id="GO:0016616">
    <property type="term" value="F:oxidoreductase activity, acting on the CH-OH group of donors, NAD or NADP as acceptor"/>
    <property type="evidence" value="ECO:0007669"/>
    <property type="project" value="InterPro"/>
</dbReference>
<dbReference type="PRINTS" id="PR00080">
    <property type="entry name" value="SDRFAMILY"/>
</dbReference>
<dbReference type="InterPro" id="IPR045309">
    <property type="entry name" value="ABA2-like"/>
</dbReference>
<evidence type="ECO:0000313" key="3">
    <source>
        <dbReference type="EnsemblPlants" id="OBART04G02910.1"/>
    </source>
</evidence>
<accession>A0A0D3FSN4</accession>
<dbReference type="Pfam" id="PF13561">
    <property type="entry name" value="adh_short_C2"/>
    <property type="match status" value="1"/>
</dbReference>
<dbReference type="PANTHER" id="PTHR43180:SF30">
    <property type="entry name" value="MOMILACTONE A SYNTHASE"/>
    <property type="match status" value="1"/>
</dbReference>
<dbReference type="Gramene" id="OBART04G02910.1">
    <property type="protein sequence ID" value="OBART04G02910.1"/>
    <property type="gene ID" value="OBART04G02910"/>
</dbReference>
<protein>
    <submittedName>
        <fullName evidence="3">Uncharacterized protein</fullName>
    </submittedName>
</protein>
<dbReference type="InterPro" id="IPR002347">
    <property type="entry name" value="SDR_fam"/>
</dbReference>
<dbReference type="HOGENOM" id="CLU_010194_1_0_1"/>
<dbReference type="PROSITE" id="PS00061">
    <property type="entry name" value="ADH_SHORT"/>
    <property type="match status" value="1"/>
</dbReference>
<dbReference type="Gene3D" id="3.40.50.720">
    <property type="entry name" value="NAD(P)-binding Rossmann-like Domain"/>
    <property type="match status" value="1"/>
</dbReference>
<reference evidence="3" key="1">
    <citation type="journal article" date="2009" name="Rice">
        <title>De Novo Next Generation Sequencing of Plant Genomes.</title>
        <authorList>
            <person name="Rounsley S."/>
            <person name="Marri P.R."/>
            <person name="Yu Y."/>
            <person name="He R."/>
            <person name="Sisneros N."/>
            <person name="Goicoechea J.L."/>
            <person name="Lee S.J."/>
            <person name="Angelova A."/>
            <person name="Kudrna D."/>
            <person name="Luo M."/>
            <person name="Affourtit J."/>
            <person name="Desany B."/>
            <person name="Knight J."/>
            <person name="Niazi F."/>
            <person name="Egholm M."/>
            <person name="Wing R.A."/>
        </authorList>
    </citation>
    <scope>NUCLEOTIDE SEQUENCE [LARGE SCALE GENOMIC DNA]</scope>
    <source>
        <strain evidence="3">cv. IRGC 105608</strain>
    </source>
</reference>
<keyword evidence="2" id="KW-0560">Oxidoreductase</keyword>
<evidence type="ECO:0000256" key="2">
    <source>
        <dbReference type="ARBA" id="ARBA00023002"/>
    </source>
</evidence>
<dbReference type="InterPro" id="IPR020904">
    <property type="entry name" value="Sc_DH/Rdtase_CS"/>
</dbReference>
<dbReference type="NCBIfam" id="NF005559">
    <property type="entry name" value="PRK07231.1"/>
    <property type="match status" value="1"/>
</dbReference>
<dbReference type="EnsemblPlants" id="OBART04G02910.1">
    <property type="protein sequence ID" value="OBART04G02910.1"/>
    <property type="gene ID" value="OBART04G02910"/>
</dbReference>
<dbReference type="Proteomes" id="UP000026960">
    <property type="component" value="Chromosome 4"/>
</dbReference>
<evidence type="ECO:0000313" key="4">
    <source>
        <dbReference type="Proteomes" id="UP000026960"/>
    </source>
</evidence>
<dbReference type="PANTHER" id="PTHR43180">
    <property type="entry name" value="3-OXOACYL-(ACYL-CARRIER-PROTEIN) REDUCTASE (AFU_ORTHOLOGUE AFUA_6G11210)"/>
    <property type="match status" value="1"/>
</dbReference>